<dbReference type="Gene3D" id="2.60.40.10">
    <property type="entry name" value="Immunoglobulins"/>
    <property type="match status" value="7"/>
</dbReference>
<sequence>MGISFSPREIGEHLITIKENERIIQESNFQVEVIRNQTGDASKVVVSGTGKTNAICQQDNNVIIDMHDSGCGNLSISIQGPSEAELKCIENKGNLANVVYRPTEPGIYILSVKFAGVHVKDSPFTINCAGKGMGKVKESISKEVKQAPAILPEQDTALYLHLENVSPLDINARIIHPNGYSEDAVVRDLGDNLYRIEFRPAMDGPHAVSIFYKGQHILGSPFQFTVGQITEVGSYKVRAAGFELKRAEANRKQSFNLYTREAGQGELEVTVEGPSKAELQFYEHEDGNCHFDYKIPKAGEYLISIKFNAEHIPDSPFKVFVASVAEEVLHLELISLSNSGTPGEECSFMINKHGAIGNLEAKVHTPANEIEAINIVPIDENDSYCIRFIPLETGDYYVDVTLDGIPIHESPFRFRIGTSQGSDPSIITVIGDGIHSGQTGQTSEFVINTYDAGMGFLQIRIDGPSKVTLNACEVCFESIHIPGSPFKVVMEGKKLGGGEPDTSFIKIDAIAKINKKIAEQIPIFSGDANKVMVKGSGLNKFFPGQSATFNINTGLAGDNVLFVGLLTSKGPCEEITLQHLGNGQYVVKYLVQEEVKGFIFIKYGDMNVPGSPFAISF</sequence>
<dbReference type="InterPro" id="IPR017868">
    <property type="entry name" value="Filamin/ABP280_repeat-like"/>
</dbReference>
<dbReference type="GO" id="GO:0030036">
    <property type="term" value="P:actin cytoskeleton organization"/>
    <property type="evidence" value="ECO:0007669"/>
    <property type="project" value="InterPro"/>
</dbReference>
<proteinExistence type="inferred from homology"/>
<dbReference type="WBParaSite" id="OFLC_0001440001-mRNA-1">
    <property type="protein sequence ID" value="OFLC_0001440001-mRNA-1"/>
    <property type="gene ID" value="OFLC_0001440001"/>
</dbReference>
<dbReference type="SMART" id="SM00557">
    <property type="entry name" value="IG_FLMN"/>
    <property type="match status" value="6"/>
</dbReference>
<dbReference type="SUPFAM" id="SSF81296">
    <property type="entry name" value="E set domains"/>
    <property type="match status" value="7"/>
</dbReference>
<dbReference type="STRING" id="387005.A0A183I3T0"/>
<dbReference type="Pfam" id="PF00630">
    <property type="entry name" value="Filamin"/>
    <property type="match status" value="5"/>
</dbReference>
<evidence type="ECO:0000256" key="3">
    <source>
        <dbReference type="PROSITE-ProRule" id="PRU00087"/>
    </source>
</evidence>
<feature type="repeat" description="Filamin" evidence="3">
    <location>
        <begin position="523"/>
        <end position="617"/>
    </location>
</feature>
<keyword evidence="5" id="KW-1185">Reference proteome</keyword>
<dbReference type="PANTHER" id="PTHR38537">
    <property type="entry name" value="JITTERBUG, ISOFORM N"/>
    <property type="match status" value="1"/>
</dbReference>
<dbReference type="PROSITE" id="PS50194">
    <property type="entry name" value="FILAMIN_REPEAT"/>
    <property type="match status" value="7"/>
</dbReference>
<dbReference type="InterPro" id="IPR001298">
    <property type="entry name" value="Filamin/ABP280_rpt"/>
</dbReference>
<evidence type="ECO:0000313" key="4">
    <source>
        <dbReference type="EMBL" id="VDP16853.1"/>
    </source>
</evidence>
<dbReference type="InterPro" id="IPR014756">
    <property type="entry name" value="Ig_E-set"/>
</dbReference>
<feature type="repeat" description="Filamin" evidence="3">
    <location>
        <begin position="154"/>
        <end position="226"/>
    </location>
</feature>
<dbReference type="InterPro" id="IPR013783">
    <property type="entry name" value="Ig-like_fold"/>
</dbReference>
<dbReference type="FunFam" id="2.60.40.10:FF:000096">
    <property type="entry name" value="filamin-C isoform X2"/>
    <property type="match status" value="1"/>
</dbReference>
<feature type="repeat" description="Filamin" evidence="3">
    <location>
        <begin position="1"/>
        <end position="33"/>
    </location>
</feature>
<feature type="repeat" description="Filamin" evidence="3">
    <location>
        <begin position="36"/>
        <end position="128"/>
    </location>
</feature>
<accession>A0A183I3T0</accession>
<protein>
    <submittedName>
        <fullName evidence="6">Filamin/ABP280 repeat protein</fullName>
    </submittedName>
</protein>
<evidence type="ECO:0000256" key="1">
    <source>
        <dbReference type="ARBA" id="ARBA00009238"/>
    </source>
</evidence>
<feature type="repeat" description="Filamin" evidence="3">
    <location>
        <begin position="229"/>
        <end position="321"/>
    </location>
</feature>
<dbReference type="PANTHER" id="PTHR38537:SF8">
    <property type="entry name" value="FILAMIN-A"/>
    <property type="match status" value="1"/>
</dbReference>
<reference evidence="6" key="1">
    <citation type="submission" date="2016-06" db="UniProtKB">
        <authorList>
            <consortium name="WormBaseParasite"/>
        </authorList>
    </citation>
    <scope>IDENTIFICATION</scope>
</reference>
<dbReference type="GO" id="GO:0051015">
    <property type="term" value="F:actin filament binding"/>
    <property type="evidence" value="ECO:0007669"/>
    <property type="project" value="InterPro"/>
</dbReference>
<evidence type="ECO:0000313" key="5">
    <source>
        <dbReference type="Proteomes" id="UP000267606"/>
    </source>
</evidence>
<dbReference type="AlphaFoldDB" id="A0A183I3T0"/>
<evidence type="ECO:0000313" key="6">
    <source>
        <dbReference type="WBParaSite" id="OFLC_0001440001-mRNA-1"/>
    </source>
</evidence>
<dbReference type="Proteomes" id="UP000267606">
    <property type="component" value="Unassembled WGS sequence"/>
</dbReference>
<comment type="similarity">
    <text evidence="1">Belongs to the filamin family.</text>
</comment>
<dbReference type="InterPro" id="IPR044801">
    <property type="entry name" value="Filamin"/>
</dbReference>
<feature type="repeat" description="Filamin" evidence="3">
    <location>
        <begin position="335"/>
        <end position="416"/>
    </location>
</feature>
<keyword evidence="2" id="KW-0677">Repeat</keyword>
<dbReference type="EMBL" id="UZAJ01040819">
    <property type="protein sequence ID" value="VDP16853.1"/>
    <property type="molecule type" value="Genomic_DNA"/>
</dbReference>
<name>A0A183I3T0_9BILA</name>
<feature type="repeat" description="Filamin" evidence="3">
    <location>
        <begin position="419"/>
        <end position="465"/>
    </location>
</feature>
<gene>
    <name evidence="4" type="ORF">OFLC_LOCUS14392</name>
</gene>
<evidence type="ECO:0000256" key="2">
    <source>
        <dbReference type="ARBA" id="ARBA00022737"/>
    </source>
</evidence>
<reference evidence="4 5" key="2">
    <citation type="submission" date="2018-11" db="EMBL/GenBank/DDBJ databases">
        <authorList>
            <consortium name="Pathogen Informatics"/>
        </authorList>
    </citation>
    <scope>NUCLEOTIDE SEQUENCE [LARGE SCALE GENOMIC DNA]</scope>
</reference>
<organism evidence="6">
    <name type="scientific">Onchocerca flexuosa</name>
    <dbReference type="NCBI Taxonomy" id="387005"/>
    <lineage>
        <taxon>Eukaryota</taxon>
        <taxon>Metazoa</taxon>
        <taxon>Ecdysozoa</taxon>
        <taxon>Nematoda</taxon>
        <taxon>Chromadorea</taxon>
        <taxon>Rhabditida</taxon>
        <taxon>Spirurina</taxon>
        <taxon>Spiruromorpha</taxon>
        <taxon>Filarioidea</taxon>
        <taxon>Onchocercidae</taxon>
        <taxon>Onchocerca</taxon>
    </lineage>
</organism>